<dbReference type="HOGENOM" id="CLU_060790_0_0_1"/>
<evidence type="ECO:0000313" key="3">
    <source>
        <dbReference type="EMBL" id="EON67802.1"/>
    </source>
</evidence>
<feature type="transmembrane region" description="Helical" evidence="1">
    <location>
        <begin position="169"/>
        <end position="190"/>
    </location>
</feature>
<dbReference type="GeneID" id="19904368"/>
<feature type="transmembrane region" description="Helical" evidence="1">
    <location>
        <begin position="260"/>
        <end position="281"/>
    </location>
</feature>
<dbReference type="GO" id="GO:0007005">
    <property type="term" value="P:mitochondrion organization"/>
    <property type="evidence" value="ECO:0007669"/>
    <property type="project" value="TreeGrafter"/>
</dbReference>
<organism evidence="3 4">
    <name type="scientific">Coniosporium apollinis (strain CBS 100218)</name>
    <name type="common">Rock-inhabiting black yeast</name>
    <dbReference type="NCBI Taxonomy" id="1168221"/>
    <lineage>
        <taxon>Eukaryota</taxon>
        <taxon>Fungi</taxon>
        <taxon>Dikarya</taxon>
        <taxon>Ascomycota</taxon>
        <taxon>Pezizomycotina</taxon>
        <taxon>Dothideomycetes</taxon>
        <taxon>Dothideomycetes incertae sedis</taxon>
        <taxon>Coniosporium</taxon>
    </lineage>
</organism>
<name>R7Z0W4_CONA1</name>
<feature type="transmembrane region" description="Helical" evidence="1">
    <location>
        <begin position="210"/>
        <end position="234"/>
    </location>
</feature>
<dbReference type="RefSeq" id="XP_007783119.1">
    <property type="nucleotide sequence ID" value="XM_007784929.1"/>
</dbReference>
<proteinExistence type="predicted"/>
<dbReference type="GO" id="GO:0005741">
    <property type="term" value="C:mitochondrial outer membrane"/>
    <property type="evidence" value="ECO:0007669"/>
    <property type="project" value="TreeGrafter"/>
</dbReference>
<gene>
    <name evidence="3" type="ORF">W97_07057</name>
</gene>
<feature type="transmembrane region" description="Helical" evidence="1">
    <location>
        <begin position="76"/>
        <end position="98"/>
    </location>
</feature>
<accession>R7Z0W4</accession>
<dbReference type="STRING" id="1168221.R7Z0W4"/>
<keyword evidence="1" id="KW-0812">Transmembrane</keyword>
<dbReference type="GO" id="GO:0055088">
    <property type="term" value="P:lipid homeostasis"/>
    <property type="evidence" value="ECO:0007669"/>
    <property type="project" value="InterPro"/>
</dbReference>
<dbReference type="Proteomes" id="UP000016924">
    <property type="component" value="Unassembled WGS sequence"/>
</dbReference>
<keyword evidence="4" id="KW-1185">Reference proteome</keyword>
<evidence type="ECO:0000313" key="4">
    <source>
        <dbReference type="Proteomes" id="UP000016924"/>
    </source>
</evidence>
<sequence length="309" mass="34184">MMAAITVDEERLMGLQELEPSPVEDSPIEIKESYFPSASTPSPPPEPLRRSTTLGLSGHTPVYWLSRLHRYSTYPLTLYAVFHITNTAIIPLATKSIAASDTYLLLTRPYYQSFPLEPLLIVLPLAAHIGSGLALRIYRRRQNLQRYGAESRKDRRNVPWPPVSGTSKLGYLLVPFITGHAFINRVIPLYHAGGSSGIGLEYVSHGFAKFPAISFAGFGALVAAGVLHITWGWAKWLGWTPNQVTEHGEHGQMLKKRRWYGINAVSALVTAVWMAGGLGVVGRAGPAGGWVGREYDELFQHIPILGRWM</sequence>
<dbReference type="InterPro" id="IPR012472">
    <property type="entry name" value="MCP1_TM"/>
</dbReference>
<dbReference type="Pfam" id="PF07950">
    <property type="entry name" value="MCP1_TM"/>
    <property type="match status" value="1"/>
</dbReference>
<keyword evidence="1" id="KW-1133">Transmembrane helix</keyword>
<dbReference type="OrthoDB" id="10259513at2759"/>
<evidence type="ECO:0000256" key="1">
    <source>
        <dbReference type="SAM" id="Phobius"/>
    </source>
</evidence>
<dbReference type="InterPro" id="IPR039960">
    <property type="entry name" value="MCP1"/>
</dbReference>
<dbReference type="EMBL" id="JH767590">
    <property type="protein sequence ID" value="EON67802.1"/>
    <property type="molecule type" value="Genomic_DNA"/>
</dbReference>
<keyword evidence="1" id="KW-0472">Membrane</keyword>
<reference evidence="4" key="1">
    <citation type="submission" date="2012-06" db="EMBL/GenBank/DDBJ databases">
        <title>The genome sequence of Coniosporium apollinis CBS 100218.</title>
        <authorList>
            <consortium name="The Broad Institute Genome Sequencing Platform"/>
            <person name="Cuomo C."/>
            <person name="Gorbushina A."/>
            <person name="Noack S."/>
            <person name="Walker B."/>
            <person name="Young S.K."/>
            <person name="Zeng Q."/>
            <person name="Gargeya S."/>
            <person name="Fitzgerald M."/>
            <person name="Haas B."/>
            <person name="Abouelleil A."/>
            <person name="Alvarado L."/>
            <person name="Arachchi H.M."/>
            <person name="Berlin A.M."/>
            <person name="Chapman S.B."/>
            <person name="Goldberg J."/>
            <person name="Griggs A."/>
            <person name="Gujja S."/>
            <person name="Hansen M."/>
            <person name="Howarth C."/>
            <person name="Imamovic A."/>
            <person name="Larimer J."/>
            <person name="McCowan C."/>
            <person name="Montmayeur A."/>
            <person name="Murphy C."/>
            <person name="Neiman D."/>
            <person name="Pearson M."/>
            <person name="Priest M."/>
            <person name="Roberts A."/>
            <person name="Saif S."/>
            <person name="Shea T."/>
            <person name="Sisk P."/>
            <person name="Sykes S."/>
            <person name="Wortman J."/>
            <person name="Nusbaum C."/>
            <person name="Birren B."/>
        </authorList>
    </citation>
    <scope>NUCLEOTIDE SEQUENCE [LARGE SCALE GENOMIC DNA]</scope>
    <source>
        <strain evidence="4">CBS 100218</strain>
    </source>
</reference>
<evidence type="ECO:0000259" key="2">
    <source>
        <dbReference type="Pfam" id="PF07950"/>
    </source>
</evidence>
<dbReference type="AlphaFoldDB" id="R7Z0W4"/>
<protein>
    <recommendedName>
        <fullName evidence="2">Mitochondrial adapter protein MCP1 transmembrane domain-containing protein</fullName>
    </recommendedName>
</protein>
<dbReference type="PANTHER" id="PTHR38409">
    <property type="entry name" value="MDM10-COMPLEMENTING PROTEIN 1"/>
    <property type="match status" value="1"/>
</dbReference>
<dbReference type="eggNOG" id="ENOG502RXPK">
    <property type="taxonomic scope" value="Eukaryota"/>
</dbReference>
<dbReference type="PANTHER" id="PTHR38409:SF1">
    <property type="entry name" value="MITOCHONDRIAL ADAPTER PROTEIN MCP1"/>
    <property type="match status" value="1"/>
</dbReference>
<feature type="domain" description="Mitochondrial adapter protein MCP1 transmembrane" evidence="2">
    <location>
        <begin position="175"/>
        <end position="285"/>
    </location>
</feature>
<feature type="transmembrane region" description="Helical" evidence="1">
    <location>
        <begin position="118"/>
        <end position="138"/>
    </location>
</feature>
<dbReference type="OMA" id="GWEAKGW"/>